<feature type="compositionally biased region" description="Basic and acidic residues" evidence="1">
    <location>
        <begin position="510"/>
        <end position="525"/>
    </location>
</feature>
<dbReference type="Proteomes" id="UP000073492">
    <property type="component" value="Unassembled WGS sequence"/>
</dbReference>
<proteinExistence type="predicted"/>
<comment type="caution">
    <text evidence="2">The sequence shown here is derived from an EMBL/GenBank/DDBJ whole genome shotgun (WGS) entry which is preliminary data.</text>
</comment>
<dbReference type="AlphaFoldDB" id="A0A139IG53"/>
<feature type="compositionally biased region" description="Polar residues" evidence="1">
    <location>
        <begin position="473"/>
        <end position="493"/>
    </location>
</feature>
<evidence type="ECO:0000313" key="3">
    <source>
        <dbReference type="Proteomes" id="UP000073492"/>
    </source>
</evidence>
<keyword evidence="3" id="KW-1185">Reference proteome</keyword>
<dbReference type="OrthoDB" id="10377738at2759"/>
<reference evidence="2 3" key="1">
    <citation type="submission" date="2015-07" db="EMBL/GenBank/DDBJ databases">
        <title>Comparative genomics of the Sigatoka disease complex on banana suggests a link between parallel evolutionary changes in Pseudocercospora fijiensis and Pseudocercospora eumusae and increased virulence on the banana host.</title>
        <authorList>
            <person name="Chang T.-C."/>
            <person name="Salvucci A."/>
            <person name="Crous P.W."/>
            <person name="Stergiopoulos I."/>
        </authorList>
    </citation>
    <scope>NUCLEOTIDE SEQUENCE [LARGE SCALE GENOMIC DNA]</scope>
    <source>
        <strain evidence="2 3">CBS 116634</strain>
    </source>
</reference>
<accession>A0A139IG53</accession>
<feature type="compositionally biased region" description="Polar residues" evidence="1">
    <location>
        <begin position="131"/>
        <end position="168"/>
    </location>
</feature>
<dbReference type="EMBL" id="LFZO01000106">
    <property type="protein sequence ID" value="KXT13731.1"/>
    <property type="molecule type" value="Genomic_DNA"/>
</dbReference>
<sequence length="571" mass="63153">MQLFNNSAIKIELFPKKNKKNKQQDQVENRKPQNAAACTPSKSRPRGRPSNSSKSSERQRSGSRNAKPSLDYHRQVKEQASYDSLSSQRGRADRENGNLKIAQQYLNPPEAYSEEPYHAISEPASVPNREFSYQTATEIGSLQSGQKTTYTQQPSQQKTSSNGNTTIRPDSGPDPKGSRRVELPPDSPLIKKPPESPLIGTRKAWGVEQLAPNSMSRLGTHAQRSPNTKTKISENMAKALASKKSRERLAMEQAQAAMAKKQSHGDLRAQHQTNCDVDRAASPDSPPMSPTSSDSDGYKPQAARPVQEGPSGDRRTANVPKMVNNTTAESRIAKRRSVADVSNKEKTAKANKPVYADSEAQTSPDLKRYSRQLDPSQATRIDRNSISKMPRMAPEHEYQTDKSCKRRSRSESSLRAPPRSQSKARSRSQNRPKPSQINVQSAQSQRDNHYRNQTGVSPMDWASKAAADRKRQWNYNYNHNTSSDENNSTSVYSNGAMPSVDAHVQQGTPRRRDSFGRNTPEDDGKYGSATMYGSHRISYGSPNPATIFGNALYNASASMSAAYNARAAGRA</sequence>
<organism evidence="2 3">
    <name type="scientific">Pseudocercospora musae</name>
    <dbReference type="NCBI Taxonomy" id="113226"/>
    <lineage>
        <taxon>Eukaryota</taxon>
        <taxon>Fungi</taxon>
        <taxon>Dikarya</taxon>
        <taxon>Ascomycota</taxon>
        <taxon>Pezizomycotina</taxon>
        <taxon>Dothideomycetes</taxon>
        <taxon>Dothideomycetidae</taxon>
        <taxon>Mycosphaerellales</taxon>
        <taxon>Mycosphaerellaceae</taxon>
        <taxon>Pseudocercospora</taxon>
    </lineage>
</organism>
<feature type="compositionally biased region" description="Low complexity" evidence="1">
    <location>
        <begin position="251"/>
        <end position="260"/>
    </location>
</feature>
<gene>
    <name evidence="2" type="ORF">AC579_10068</name>
</gene>
<protein>
    <submittedName>
        <fullName evidence="2">Uncharacterized protein</fullName>
    </submittedName>
</protein>
<feature type="compositionally biased region" description="Low complexity" evidence="1">
    <location>
        <begin position="411"/>
        <end position="420"/>
    </location>
</feature>
<evidence type="ECO:0000313" key="2">
    <source>
        <dbReference type="EMBL" id="KXT13731.1"/>
    </source>
</evidence>
<name>A0A139IG53_9PEZI</name>
<feature type="compositionally biased region" description="Basic and acidic residues" evidence="1">
    <location>
        <begin position="171"/>
        <end position="183"/>
    </location>
</feature>
<feature type="region of interest" description="Disordered" evidence="1">
    <location>
        <begin position="1"/>
        <end position="529"/>
    </location>
</feature>
<feature type="compositionally biased region" description="Polar residues" evidence="1">
    <location>
        <begin position="431"/>
        <end position="456"/>
    </location>
</feature>
<feature type="compositionally biased region" description="Basic and acidic residues" evidence="1">
    <location>
        <begin position="393"/>
        <end position="403"/>
    </location>
</feature>
<feature type="compositionally biased region" description="Basic and acidic residues" evidence="1">
    <location>
        <begin position="22"/>
        <end position="31"/>
    </location>
</feature>
<feature type="compositionally biased region" description="Polar residues" evidence="1">
    <location>
        <begin position="211"/>
        <end position="230"/>
    </location>
</feature>
<evidence type="ECO:0000256" key="1">
    <source>
        <dbReference type="SAM" id="MobiDB-lite"/>
    </source>
</evidence>